<name>A0A4Q1BPK2_TREME</name>
<dbReference type="Pfam" id="PF14223">
    <property type="entry name" value="Retrotran_gag_2"/>
    <property type="match status" value="1"/>
</dbReference>
<sequence>MSESRLHDRIVGLESIPKLISVSDYHKWKLAIENYLLVNGCLAIVQGTDVEPFRKYTHEFDDGGRPLEIKRTERAGSVMPTSNEITGDKKPLTTREEDKWQEWRKRELRAQGAIMSTVDSGLLVDVRSHKTAYDMWQWLVKDMQLNTSEHRCSAGR</sequence>
<protein>
    <recommendedName>
        <fullName evidence="4">DUF4219 domain-containing protein</fullName>
    </recommendedName>
</protein>
<reference evidence="2 3" key="1">
    <citation type="submission" date="2016-06" db="EMBL/GenBank/DDBJ databases">
        <title>Evolution of pathogenesis and genome organization in the Tremellales.</title>
        <authorList>
            <person name="Cuomo C."/>
            <person name="Litvintseva A."/>
            <person name="Heitman J."/>
            <person name="Chen Y."/>
            <person name="Sun S."/>
            <person name="Springer D."/>
            <person name="Dromer F."/>
            <person name="Young S."/>
            <person name="Zeng Q."/>
            <person name="Chapman S."/>
            <person name="Gujja S."/>
            <person name="Saif S."/>
            <person name="Birren B."/>
        </authorList>
    </citation>
    <scope>NUCLEOTIDE SEQUENCE [LARGE SCALE GENOMIC DNA]</scope>
    <source>
        <strain evidence="2 3">ATCC 28783</strain>
    </source>
</reference>
<dbReference type="AlphaFoldDB" id="A0A4Q1BPK2"/>
<evidence type="ECO:0008006" key="4">
    <source>
        <dbReference type="Google" id="ProtNLM"/>
    </source>
</evidence>
<accession>A0A4Q1BPK2</accession>
<organism evidence="2 3">
    <name type="scientific">Tremella mesenterica</name>
    <name type="common">Jelly fungus</name>
    <dbReference type="NCBI Taxonomy" id="5217"/>
    <lineage>
        <taxon>Eukaryota</taxon>
        <taxon>Fungi</taxon>
        <taxon>Dikarya</taxon>
        <taxon>Basidiomycota</taxon>
        <taxon>Agaricomycotina</taxon>
        <taxon>Tremellomycetes</taxon>
        <taxon>Tremellales</taxon>
        <taxon>Tremellaceae</taxon>
        <taxon>Tremella</taxon>
    </lineage>
</organism>
<feature type="region of interest" description="Disordered" evidence="1">
    <location>
        <begin position="73"/>
        <end position="93"/>
    </location>
</feature>
<dbReference type="Proteomes" id="UP000289152">
    <property type="component" value="Unassembled WGS sequence"/>
</dbReference>
<gene>
    <name evidence="2" type="ORF">M231_02896</name>
</gene>
<evidence type="ECO:0000256" key="1">
    <source>
        <dbReference type="SAM" id="MobiDB-lite"/>
    </source>
</evidence>
<dbReference type="InParanoid" id="A0A4Q1BPK2"/>
<keyword evidence="3" id="KW-1185">Reference proteome</keyword>
<evidence type="ECO:0000313" key="3">
    <source>
        <dbReference type="Proteomes" id="UP000289152"/>
    </source>
</evidence>
<dbReference type="VEuPathDB" id="FungiDB:TREMEDRAFT_58606"/>
<comment type="caution">
    <text evidence="2">The sequence shown here is derived from an EMBL/GenBank/DDBJ whole genome shotgun (WGS) entry which is preliminary data.</text>
</comment>
<dbReference type="OrthoDB" id="2584808at2759"/>
<proteinExistence type="predicted"/>
<evidence type="ECO:0000313" key="2">
    <source>
        <dbReference type="EMBL" id="RXK39839.1"/>
    </source>
</evidence>
<dbReference type="EMBL" id="SDIL01000026">
    <property type="protein sequence ID" value="RXK39839.1"/>
    <property type="molecule type" value="Genomic_DNA"/>
</dbReference>